<evidence type="ECO:0000313" key="4">
    <source>
        <dbReference type="Proteomes" id="UP001494902"/>
    </source>
</evidence>
<keyword evidence="4" id="KW-1185">Reference proteome</keyword>
<evidence type="ECO:0000256" key="1">
    <source>
        <dbReference type="ARBA" id="ARBA00006484"/>
    </source>
</evidence>
<name>A0ABV1KBP1_9PSEU</name>
<evidence type="ECO:0000256" key="2">
    <source>
        <dbReference type="ARBA" id="ARBA00023002"/>
    </source>
</evidence>
<dbReference type="InterPro" id="IPR036291">
    <property type="entry name" value="NAD(P)-bd_dom_sf"/>
</dbReference>
<dbReference type="CDD" id="cd05233">
    <property type="entry name" value="SDR_c"/>
    <property type="match status" value="1"/>
</dbReference>
<sequence length="246" mass="25424">MSVLVTGASRGVGAATARLLASRGHDVVVGHRDSADDAAIVVADCEKEGVRARAVAADVTRGDDVRRLFDEAASLSGPLTGVVCNAGGAPSLQRLEDMTDERIDDVLALNLRSALLCSRETVRRLAHRHGGAGGVLVHVSSVAARLGSPGEWNDYAAAKAGVDTLVVGLAKEVADDGIRVAGVRPGLLDTEFHARAGEPGRAERIAPMIPMRRPGRADEVAAAIAWLLSDEASYVTGAVLDVAGGR</sequence>
<protein>
    <submittedName>
        <fullName evidence="3">SDR family oxidoreductase</fullName>
    </submittedName>
</protein>
<reference evidence="3 4" key="1">
    <citation type="submission" date="2024-03" db="EMBL/GenBank/DDBJ databases">
        <title>Draft genome sequence of Pseudonocardia nematodicida JCM 31783.</title>
        <authorList>
            <person name="Butdee W."/>
            <person name="Duangmal K."/>
        </authorList>
    </citation>
    <scope>NUCLEOTIDE SEQUENCE [LARGE SCALE GENOMIC DNA]</scope>
    <source>
        <strain evidence="3 4">JCM 31783</strain>
    </source>
</reference>
<dbReference type="PRINTS" id="PR00081">
    <property type="entry name" value="GDHRDH"/>
</dbReference>
<dbReference type="SUPFAM" id="SSF51735">
    <property type="entry name" value="NAD(P)-binding Rossmann-fold domains"/>
    <property type="match status" value="1"/>
</dbReference>
<dbReference type="Proteomes" id="UP001494902">
    <property type="component" value="Unassembled WGS sequence"/>
</dbReference>
<comment type="caution">
    <text evidence="3">The sequence shown here is derived from an EMBL/GenBank/DDBJ whole genome shotgun (WGS) entry which is preliminary data.</text>
</comment>
<dbReference type="RefSeq" id="WP_349298973.1">
    <property type="nucleotide sequence ID" value="NZ_JBEDNQ010000006.1"/>
</dbReference>
<dbReference type="PANTHER" id="PTHR43639:SF1">
    <property type="entry name" value="SHORT-CHAIN DEHYDROGENASE_REDUCTASE FAMILY PROTEIN"/>
    <property type="match status" value="1"/>
</dbReference>
<dbReference type="Gene3D" id="3.40.50.720">
    <property type="entry name" value="NAD(P)-binding Rossmann-like Domain"/>
    <property type="match status" value="1"/>
</dbReference>
<organism evidence="3 4">
    <name type="scientific">Pseudonocardia nematodicida</name>
    <dbReference type="NCBI Taxonomy" id="1206997"/>
    <lineage>
        <taxon>Bacteria</taxon>
        <taxon>Bacillati</taxon>
        <taxon>Actinomycetota</taxon>
        <taxon>Actinomycetes</taxon>
        <taxon>Pseudonocardiales</taxon>
        <taxon>Pseudonocardiaceae</taxon>
        <taxon>Pseudonocardia</taxon>
    </lineage>
</organism>
<gene>
    <name evidence="3" type="ORF">WIS52_15590</name>
</gene>
<comment type="similarity">
    <text evidence="1">Belongs to the short-chain dehydrogenases/reductases (SDR) family.</text>
</comment>
<evidence type="ECO:0000313" key="3">
    <source>
        <dbReference type="EMBL" id="MEQ3551895.1"/>
    </source>
</evidence>
<dbReference type="EMBL" id="JBEDNQ010000006">
    <property type="protein sequence ID" value="MEQ3551895.1"/>
    <property type="molecule type" value="Genomic_DNA"/>
</dbReference>
<dbReference type="InterPro" id="IPR002347">
    <property type="entry name" value="SDR_fam"/>
</dbReference>
<proteinExistence type="inferred from homology"/>
<dbReference type="PANTHER" id="PTHR43639">
    <property type="entry name" value="OXIDOREDUCTASE, SHORT-CHAIN DEHYDROGENASE/REDUCTASE FAMILY (AFU_ORTHOLOGUE AFUA_5G02870)"/>
    <property type="match status" value="1"/>
</dbReference>
<accession>A0ABV1KBP1</accession>
<dbReference type="Pfam" id="PF13561">
    <property type="entry name" value="adh_short_C2"/>
    <property type="match status" value="1"/>
</dbReference>
<keyword evidence="2" id="KW-0560">Oxidoreductase</keyword>
<dbReference type="InterPro" id="IPR020904">
    <property type="entry name" value="Sc_DH/Rdtase_CS"/>
</dbReference>
<dbReference type="PROSITE" id="PS00061">
    <property type="entry name" value="ADH_SHORT"/>
    <property type="match status" value="1"/>
</dbReference>
<dbReference type="PRINTS" id="PR00080">
    <property type="entry name" value="SDRFAMILY"/>
</dbReference>